<evidence type="ECO:0000256" key="1">
    <source>
        <dbReference type="ARBA" id="ARBA00022837"/>
    </source>
</evidence>
<accession>A0A2G9TU90</accession>
<reference evidence="3 4" key="1">
    <citation type="submission" date="2015-09" db="EMBL/GenBank/DDBJ databases">
        <title>Draft genome of the parasitic nematode Teladorsagia circumcincta isolate WARC Sus (inbred).</title>
        <authorList>
            <person name="Mitreva M."/>
        </authorList>
    </citation>
    <scope>NUCLEOTIDE SEQUENCE [LARGE SCALE GENOMIC DNA]</scope>
    <source>
        <strain evidence="3 4">S</strain>
    </source>
</reference>
<evidence type="ECO:0000313" key="3">
    <source>
        <dbReference type="EMBL" id="PIO61589.1"/>
    </source>
</evidence>
<dbReference type="SMART" id="SM00054">
    <property type="entry name" value="EFh"/>
    <property type="match status" value="2"/>
</dbReference>
<dbReference type="EMBL" id="KZ353344">
    <property type="protein sequence ID" value="PIO61589.1"/>
    <property type="molecule type" value="Genomic_DNA"/>
</dbReference>
<dbReference type="OrthoDB" id="9989112at2759"/>
<sequence length="172" mass="19865">MEIRFALGDDSVEDLYLRDLWLVMSSEVERLFKLCDPEGKGYLTMQDLHHICPQLDQKDIEFIFAQLDTDGSGKIDKEEFCNGFKKAVLEGENRGYGGMQRRASVIEYSDEFTDGSLKLWDTTPPSRAGDEVFDSDAESVGNRSMTLARSWDIERGIGQEQRRKVRKERWIR</sequence>
<dbReference type="SUPFAM" id="SSF47473">
    <property type="entry name" value="EF-hand"/>
    <property type="match status" value="1"/>
</dbReference>
<evidence type="ECO:0000259" key="2">
    <source>
        <dbReference type="PROSITE" id="PS50222"/>
    </source>
</evidence>
<dbReference type="InterPro" id="IPR002048">
    <property type="entry name" value="EF_hand_dom"/>
</dbReference>
<dbReference type="Gene3D" id="1.10.238.10">
    <property type="entry name" value="EF-hand"/>
    <property type="match status" value="1"/>
</dbReference>
<dbReference type="PROSITE" id="PS50222">
    <property type="entry name" value="EF_HAND_2"/>
    <property type="match status" value="1"/>
</dbReference>
<dbReference type="FunFam" id="1.10.238.10:FF:000551">
    <property type="entry name" value="Mutated in colorectal cancer isoform 1"/>
    <property type="match status" value="1"/>
</dbReference>
<evidence type="ECO:0000313" key="4">
    <source>
        <dbReference type="Proteomes" id="UP000230423"/>
    </source>
</evidence>
<keyword evidence="4" id="KW-1185">Reference proteome</keyword>
<dbReference type="AlphaFoldDB" id="A0A2G9TU90"/>
<name>A0A2G9TU90_TELCI</name>
<dbReference type="PROSITE" id="PS00018">
    <property type="entry name" value="EF_HAND_1"/>
    <property type="match status" value="1"/>
</dbReference>
<dbReference type="InterPro" id="IPR018247">
    <property type="entry name" value="EF_Hand_1_Ca_BS"/>
</dbReference>
<keyword evidence="1" id="KW-0106">Calcium</keyword>
<protein>
    <submittedName>
        <fullName evidence="3">EF hand</fullName>
    </submittedName>
</protein>
<dbReference type="Proteomes" id="UP000230423">
    <property type="component" value="Unassembled WGS sequence"/>
</dbReference>
<dbReference type="GO" id="GO:0005509">
    <property type="term" value="F:calcium ion binding"/>
    <property type="evidence" value="ECO:0007669"/>
    <property type="project" value="InterPro"/>
</dbReference>
<dbReference type="InterPro" id="IPR011992">
    <property type="entry name" value="EF-hand-dom_pair"/>
</dbReference>
<organism evidence="3 4">
    <name type="scientific">Teladorsagia circumcincta</name>
    <name type="common">Brown stomach worm</name>
    <name type="synonym">Ostertagia circumcincta</name>
    <dbReference type="NCBI Taxonomy" id="45464"/>
    <lineage>
        <taxon>Eukaryota</taxon>
        <taxon>Metazoa</taxon>
        <taxon>Ecdysozoa</taxon>
        <taxon>Nematoda</taxon>
        <taxon>Chromadorea</taxon>
        <taxon>Rhabditida</taxon>
        <taxon>Rhabditina</taxon>
        <taxon>Rhabditomorpha</taxon>
        <taxon>Strongyloidea</taxon>
        <taxon>Trichostrongylidae</taxon>
        <taxon>Teladorsagia</taxon>
    </lineage>
</organism>
<dbReference type="CDD" id="cd00051">
    <property type="entry name" value="EFh"/>
    <property type="match status" value="1"/>
</dbReference>
<feature type="domain" description="EF-hand" evidence="2">
    <location>
        <begin position="55"/>
        <end position="90"/>
    </location>
</feature>
<gene>
    <name evidence="3" type="ORF">TELCIR_16883</name>
</gene>
<dbReference type="Pfam" id="PF13499">
    <property type="entry name" value="EF-hand_7"/>
    <property type="match status" value="1"/>
</dbReference>
<proteinExistence type="predicted"/>